<dbReference type="RefSeq" id="WP_094219366.1">
    <property type="nucleotide sequence ID" value="NZ_MCGQ01000023.1"/>
</dbReference>
<protein>
    <submittedName>
        <fullName evidence="2">Uncharacterized protein</fullName>
    </submittedName>
</protein>
<dbReference type="EMBL" id="MCGQ01000023">
    <property type="protein sequence ID" value="OXY92422.1"/>
    <property type="molecule type" value="Genomic_DNA"/>
</dbReference>
<reference evidence="2 3" key="1">
    <citation type="submission" date="2016-07" db="EMBL/GenBank/DDBJ databases">
        <title>Draft genome of Streptomyces diastatochromogenes.</title>
        <authorList>
            <person name="Podduturi R."/>
            <person name="Lukassen M.B."/>
            <person name="Clausen N."/>
            <person name="Nielsen J.L."/>
            <person name="Jorgensen N.O."/>
        </authorList>
    </citation>
    <scope>NUCLEOTIDE SEQUENCE [LARGE SCALE GENOMIC DNA]</scope>
    <source>
        <strain evidence="2 3">DSM 40608</strain>
    </source>
</reference>
<sequence length="179" mass="19720">MTWTIDESRVRPFLTAAERHDVPALLWNAPQPDRSFSGPEDTEVPDAGRPPQARKHFKDFKDGKDRKDGKDGKDGKEVKEMKEMKDVKDTKDGKDRKDTKDNKDTKDFKDGKDNFDGAMAPPGPAAVVRQAQEPPAVGSGGMQRFAAAAELPGDGPEEAAAALRASRINRLLRRRGVII</sequence>
<feature type="compositionally biased region" description="Basic and acidic residues" evidence="1">
    <location>
        <begin position="1"/>
        <end position="10"/>
    </location>
</feature>
<organism evidence="2 3">
    <name type="scientific">Streptomyces diastatochromogenes</name>
    <dbReference type="NCBI Taxonomy" id="42236"/>
    <lineage>
        <taxon>Bacteria</taxon>
        <taxon>Bacillati</taxon>
        <taxon>Actinomycetota</taxon>
        <taxon>Actinomycetes</taxon>
        <taxon>Kitasatosporales</taxon>
        <taxon>Streptomycetaceae</taxon>
        <taxon>Streptomyces</taxon>
    </lineage>
</organism>
<comment type="caution">
    <text evidence="2">The sequence shown here is derived from an EMBL/GenBank/DDBJ whole genome shotgun (WGS) entry which is preliminary data.</text>
</comment>
<accession>A0A233S9Y5</accession>
<name>A0A233S9Y5_STRDA</name>
<feature type="compositionally biased region" description="Basic and acidic residues" evidence="1">
    <location>
        <begin position="59"/>
        <end position="115"/>
    </location>
</feature>
<feature type="region of interest" description="Disordered" evidence="1">
    <location>
        <begin position="1"/>
        <end position="123"/>
    </location>
</feature>
<evidence type="ECO:0000256" key="1">
    <source>
        <dbReference type="SAM" id="MobiDB-lite"/>
    </source>
</evidence>
<evidence type="ECO:0000313" key="3">
    <source>
        <dbReference type="Proteomes" id="UP000215483"/>
    </source>
</evidence>
<gene>
    <name evidence="2" type="ORF">BEK98_27020</name>
</gene>
<evidence type="ECO:0000313" key="2">
    <source>
        <dbReference type="EMBL" id="OXY92422.1"/>
    </source>
</evidence>
<proteinExistence type="predicted"/>
<keyword evidence="3" id="KW-1185">Reference proteome</keyword>
<dbReference type="Proteomes" id="UP000215483">
    <property type="component" value="Unassembled WGS sequence"/>
</dbReference>
<dbReference type="AlphaFoldDB" id="A0A233S9Y5"/>
<dbReference type="OrthoDB" id="4338509at2"/>